<dbReference type="SUPFAM" id="SSF55729">
    <property type="entry name" value="Acyl-CoA N-acyltransferases (Nat)"/>
    <property type="match status" value="1"/>
</dbReference>
<dbReference type="PROSITE" id="PS51186">
    <property type="entry name" value="GNAT"/>
    <property type="match status" value="1"/>
</dbReference>
<evidence type="ECO:0000256" key="1">
    <source>
        <dbReference type="ARBA" id="ARBA00022679"/>
    </source>
</evidence>
<dbReference type="Gene3D" id="3.40.630.30">
    <property type="match status" value="1"/>
</dbReference>
<dbReference type="Pfam" id="PF13420">
    <property type="entry name" value="Acetyltransf_4"/>
    <property type="match status" value="1"/>
</dbReference>
<keyword evidence="1" id="KW-0808">Transferase</keyword>
<organism evidence="4 5">
    <name type="scientific">Veillonella absiana</name>
    <dbReference type="NCBI Taxonomy" id="3079305"/>
    <lineage>
        <taxon>Bacteria</taxon>
        <taxon>Bacillati</taxon>
        <taxon>Bacillota</taxon>
        <taxon>Negativicutes</taxon>
        <taxon>Veillonellales</taxon>
        <taxon>Veillonellaceae</taxon>
        <taxon>Veillonella</taxon>
    </lineage>
</organism>
<dbReference type="PANTHER" id="PTHR43072:SF23">
    <property type="entry name" value="UPF0039 PROTEIN C11D3.02C"/>
    <property type="match status" value="1"/>
</dbReference>
<evidence type="ECO:0000259" key="3">
    <source>
        <dbReference type="PROSITE" id="PS51186"/>
    </source>
</evidence>
<keyword evidence="5" id="KW-1185">Reference proteome</keyword>
<dbReference type="EMBL" id="JAWJZB010000008">
    <property type="protein sequence ID" value="MDV5088663.1"/>
    <property type="molecule type" value="Genomic_DNA"/>
</dbReference>
<evidence type="ECO:0000256" key="2">
    <source>
        <dbReference type="ARBA" id="ARBA00023315"/>
    </source>
</evidence>
<dbReference type="CDD" id="cd04301">
    <property type="entry name" value="NAT_SF"/>
    <property type="match status" value="1"/>
</dbReference>
<dbReference type="InterPro" id="IPR000182">
    <property type="entry name" value="GNAT_dom"/>
</dbReference>
<evidence type="ECO:0000313" key="4">
    <source>
        <dbReference type="EMBL" id="MDV5088663.1"/>
    </source>
</evidence>
<reference evidence="4 5" key="1">
    <citation type="submission" date="2023-10" db="EMBL/GenBank/DDBJ databases">
        <title>Veillonella sp. nov., isolated from a pig farm feces dump.</title>
        <authorList>
            <person name="Chang Y.-H."/>
        </authorList>
    </citation>
    <scope>NUCLEOTIDE SEQUENCE [LARGE SCALE GENOMIC DNA]</scope>
    <source>
        <strain evidence="4 5">YH-vei2233</strain>
    </source>
</reference>
<gene>
    <name evidence="4" type="ORF">RVY80_07400</name>
</gene>
<name>A0ABU3Z9R2_9FIRM</name>
<dbReference type="PANTHER" id="PTHR43072">
    <property type="entry name" value="N-ACETYLTRANSFERASE"/>
    <property type="match status" value="1"/>
</dbReference>
<sequence length="204" mass="23940">MSQISLDNVTFRVASVDDAQALLDIYAYYVNETAITFEYNVPRVEEFQGRIRHTLQRFPYIVAELNGKIVGYAYTEYFKPRSAYDWAVETTIYLQHDLQKMGLGKKLYSLIEEISRAQHIINLNACIGYPIEEDAYLTKNSVQFHEYLGYRLVGEFVKCGYKFNTWYNMIWMEKFINDHPDHPETVIPFLELPDDVFCELGIAR</sequence>
<dbReference type="RefSeq" id="WP_317330110.1">
    <property type="nucleotide sequence ID" value="NZ_JAWJZA010000007.1"/>
</dbReference>
<proteinExistence type="predicted"/>
<keyword evidence="2" id="KW-0012">Acyltransferase</keyword>
<dbReference type="Proteomes" id="UP001272515">
    <property type="component" value="Unassembled WGS sequence"/>
</dbReference>
<comment type="caution">
    <text evidence="4">The sequence shown here is derived from an EMBL/GenBank/DDBJ whole genome shotgun (WGS) entry which is preliminary data.</text>
</comment>
<protein>
    <submittedName>
        <fullName evidence="4">N-acetyltransferase family protein</fullName>
    </submittedName>
</protein>
<evidence type="ECO:0000313" key="5">
    <source>
        <dbReference type="Proteomes" id="UP001272515"/>
    </source>
</evidence>
<accession>A0ABU3Z9R2</accession>
<feature type="domain" description="N-acetyltransferase" evidence="3">
    <location>
        <begin position="9"/>
        <end position="177"/>
    </location>
</feature>
<dbReference type="InterPro" id="IPR016181">
    <property type="entry name" value="Acyl_CoA_acyltransferase"/>
</dbReference>